<reference evidence="1" key="2">
    <citation type="journal article" date="2015" name="Data Brief">
        <title>Shoot transcriptome of the giant reed, Arundo donax.</title>
        <authorList>
            <person name="Barrero R.A."/>
            <person name="Guerrero F.D."/>
            <person name="Moolhuijzen P."/>
            <person name="Goolsby J.A."/>
            <person name="Tidwell J."/>
            <person name="Bellgard S.E."/>
            <person name="Bellgard M.I."/>
        </authorList>
    </citation>
    <scope>NUCLEOTIDE SEQUENCE</scope>
    <source>
        <tissue evidence="1">Shoot tissue taken approximately 20 cm above the soil surface</tissue>
    </source>
</reference>
<name>A0A0A9AWM7_ARUDO</name>
<dbReference type="EMBL" id="GBRH01241796">
    <property type="protein sequence ID" value="JAD56099.1"/>
    <property type="molecule type" value="Transcribed_RNA"/>
</dbReference>
<proteinExistence type="predicted"/>
<accession>A0A0A9AWM7</accession>
<protein>
    <submittedName>
        <fullName evidence="1">Uncharacterized protein</fullName>
    </submittedName>
</protein>
<sequence>MMRSIARIFAWIPHGKTNFILLYGAKHNRIWPLPLGKNSKES</sequence>
<evidence type="ECO:0000313" key="1">
    <source>
        <dbReference type="EMBL" id="JAD56099.1"/>
    </source>
</evidence>
<organism evidence="1">
    <name type="scientific">Arundo donax</name>
    <name type="common">Giant reed</name>
    <name type="synonym">Donax arundinaceus</name>
    <dbReference type="NCBI Taxonomy" id="35708"/>
    <lineage>
        <taxon>Eukaryota</taxon>
        <taxon>Viridiplantae</taxon>
        <taxon>Streptophyta</taxon>
        <taxon>Embryophyta</taxon>
        <taxon>Tracheophyta</taxon>
        <taxon>Spermatophyta</taxon>
        <taxon>Magnoliopsida</taxon>
        <taxon>Liliopsida</taxon>
        <taxon>Poales</taxon>
        <taxon>Poaceae</taxon>
        <taxon>PACMAD clade</taxon>
        <taxon>Arundinoideae</taxon>
        <taxon>Arundineae</taxon>
        <taxon>Arundo</taxon>
    </lineage>
</organism>
<dbReference type="AlphaFoldDB" id="A0A0A9AWM7"/>
<reference evidence="1" key="1">
    <citation type="submission" date="2014-09" db="EMBL/GenBank/DDBJ databases">
        <authorList>
            <person name="Magalhaes I.L.F."/>
            <person name="Oliveira U."/>
            <person name="Santos F.R."/>
            <person name="Vidigal T.H.D.A."/>
            <person name="Brescovit A.D."/>
            <person name="Santos A.J."/>
        </authorList>
    </citation>
    <scope>NUCLEOTIDE SEQUENCE</scope>
    <source>
        <tissue evidence="1">Shoot tissue taken approximately 20 cm above the soil surface</tissue>
    </source>
</reference>